<dbReference type="AlphaFoldDB" id="A0A0F9C5Y5"/>
<proteinExistence type="predicted"/>
<protein>
    <submittedName>
        <fullName evidence="2">Uncharacterized protein</fullName>
    </submittedName>
</protein>
<gene>
    <name evidence="2" type="ORF">LCGC14_2362790</name>
</gene>
<comment type="caution">
    <text evidence="2">The sequence shown here is derived from an EMBL/GenBank/DDBJ whole genome shotgun (WGS) entry which is preliminary data.</text>
</comment>
<feature type="non-terminal residue" evidence="2">
    <location>
        <position position="1"/>
    </location>
</feature>
<dbReference type="EMBL" id="LAZR01034654">
    <property type="protein sequence ID" value="KKL44728.1"/>
    <property type="molecule type" value="Genomic_DNA"/>
</dbReference>
<organism evidence="2">
    <name type="scientific">marine sediment metagenome</name>
    <dbReference type="NCBI Taxonomy" id="412755"/>
    <lineage>
        <taxon>unclassified sequences</taxon>
        <taxon>metagenomes</taxon>
        <taxon>ecological metagenomes</taxon>
    </lineage>
</organism>
<evidence type="ECO:0000256" key="1">
    <source>
        <dbReference type="SAM" id="MobiDB-lite"/>
    </source>
</evidence>
<reference evidence="2" key="1">
    <citation type="journal article" date="2015" name="Nature">
        <title>Complex archaea that bridge the gap between prokaryotes and eukaryotes.</title>
        <authorList>
            <person name="Spang A."/>
            <person name="Saw J.H."/>
            <person name="Jorgensen S.L."/>
            <person name="Zaremba-Niedzwiedzka K."/>
            <person name="Martijn J."/>
            <person name="Lind A.E."/>
            <person name="van Eijk R."/>
            <person name="Schleper C."/>
            <person name="Guy L."/>
            <person name="Ettema T.J."/>
        </authorList>
    </citation>
    <scope>NUCLEOTIDE SEQUENCE</scope>
</reference>
<name>A0A0F9C5Y5_9ZZZZ</name>
<sequence>GYYSVDSNLTSGSINGGRSYGTSVGTPQDPVISEPALLSLHQNSPID</sequence>
<evidence type="ECO:0000313" key="2">
    <source>
        <dbReference type="EMBL" id="KKL44728.1"/>
    </source>
</evidence>
<accession>A0A0F9C5Y5</accession>
<feature type="region of interest" description="Disordered" evidence="1">
    <location>
        <begin position="1"/>
        <end position="47"/>
    </location>
</feature>
<feature type="compositionally biased region" description="Polar residues" evidence="1">
    <location>
        <begin position="1"/>
        <end position="13"/>
    </location>
</feature>